<gene>
    <name evidence="3" type="ordered locus">Metme_1106</name>
</gene>
<reference key="2">
    <citation type="submission" date="2011-05" db="EMBL/GenBank/DDBJ databases">
        <title>Complete genome sequence of the aerobic marine methanotroph Methylomonas methanica MC09.</title>
        <authorList>
            <person name="Boden R."/>
            <person name="Cunliffe M."/>
            <person name="Scanlan J."/>
            <person name="Moussard H."/>
            <person name="Kits K.D."/>
            <person name="Klotz M."/>
            <person name="Jetten M."/>
            <person name="Vuilleumier S."/>
            <person name="Han J."/>
            <person name="Peters L."/>
            <person name="Mikhailova N."/>
            <person name="Teshima H."/>
            <person name="Tapia R."/>
            <person name="Kyrpides N."/>
            <person name="Ivanova N."/>
            <person name="Pagani I."/>
            <person name="Cheng J.-F."/>
            <person name="Goodwin L."/>
            <person name="Han C."/>
            <person name="Hauser L."/>
            <person name="Land M."/>
            <person name="Lapidus A."/>
            <person name="Lucas S."/>
            <person name="Pitluck S."/>
            <person name="Woyke T."/>
            <person name="Stein L.Y."/>
            <person name="Murrell C."/>
        </authorList>
    </citation>
    <scope>NUCLEOTIDE SEQUENCE</scope>
    <source>
        <strain>MC09</strain>
    </source>
</reference>
<dbReference type="Gene3D" id="2.60.40.10">
    <property type="entry name" value="Immunoglobulins"/>
    <property type="match status" value="1"/>
</dbReference>
<dbReference type="Pfam" id="PF05345">
    <property type="entry name" value="He_PIG"/>
    <property type="match status" value="1"/>
</dbReference>
<dbReference type="EMBL" id="CP002738">
    <property type="protein sequence ID" value="AEF99540.1"/>
    <property type="molecule type" value="Genomic_DNA"/>
</dbReference>
<evidence type="ECO:0000256" key="2">
    <source>
        <dbReference type="SAM" id="SignalP"/>
    </source>
</evidence>
<dbReference type="HOGENOM" id="CLU_582568_0_0_6"/>
<keyword evidence="2" id="KW-0732">Signal</keyword>
<dbReference type="GO" id="GO:0016020">
    <property type="term" value="C:membrane"/>
    <property type="evidence" value="ECO:0007669"/>
    <property type="project" value="InterPro"/>
</dbReference>
<feature type="transmembrane region" description="Helical" evidence="1">
    <location>
        <begin position="435"/>
        <end position="454"/>
    </location>
</feature>
<keyword evidence="1" id="KW-0472">Membrane</keyword>
<dbReference type="SUPFAM" id="SSF49313">
    <property type="entry name" value="Cadherin-like"/>
    <property type="match status" value="1"/>
</dbReference>
<sequence length="463" mass="48657">MKRLRLATVCSGIFMATATMAAPIDDARFKAMAWLITHQNGDGSWPGAPGLEMAETAAAVEALVNAGMTQSDTFTNGVAWLQNHEAYSTDALSRQIIALAKSGRDTSDLVTRLIDWRNNEASPKSSWGAYDHYGTSYPDTAMALEAIKVAAASYAEEGYSVCNIVAQRNTAVADGGWPYFVPPTGTQPSGILPTAYSLIVLSRYKTSSCGTTTISSVLTSAASWLTNQQKTPGGGFGEGSAGTVMETALAYRALTAVLGASDPAVVNAQNFLIAQQQGDGSWGNGDALLTTLTLAAMPTVALADIDRDGLPDGTETQALLGTNPNLPDAFGLLRGNGRGIAGETTALPLTKAFIDLPYTASLATSNGTPPYSWLLSSGYLPDGLSLDSNTGEITGTPTALGVYNFSYEILAADMQTSIVSQIEVTEPQPTQVPALPAWAMLLMGGLLSVIMRHAEHRKTRTIR</sequence>
<reference evidence="4" key="3">
    <citation type="submission" date="2011-05" db="EMBL/GenBank/DDBJ databases">
        <title>Complete sequence of Methylomonas methanica MC09.</title>
        <authorList>
            <consortium name="US DOE Joint Genome Institute"/>
            <person name="Lucas S."/>
            <person name="Han J."/>
            <person name="Lapidus A."/>
            <person name="Cheng J.-F."/>
            <person name="Goodwin L."/>
            <person name="Pitluck S."/>
            <person name="Peters L."/>
            <person name="Mikhailova N."/>
            <person name="Teshima H."/>
            <person name="Han C."/>
            <person name="Tapia R."/>
            <person name="Land M."/>
            <person name="Hauser L."/>
            <person name="Kyrpides N."/>
            <person name="Ivanova N."/>
            <person name="Pagani I."/>
            <person name="Stein L."/>
            <person name="Woyke T."/>
        </authorList>
    </citation>
    <scope>NUCLEOTIDE SEQUENCE [LARGE SCALE GENOMIC DNA]</scope>
    <source>
        <strain evidence="4">MC09</strain>
    </source>
</reference>
<dbReference type="InterPro" id="IPR015919">
    <property type="entry name" value="Cadherin-like_sf"/>
</dbReference>
<dbReference type="SUPFAM" id="SSF48239">
    <property type="entry name" value="Terpenoid cyclases/Protein prenyltransferases"/>
    <property type="match status" value="1"/>
</dbReference>
<keyword evidence="1" id="KW-0812">Transmembrane</keyword>
<keyword evidence="4" id="KW-1185">Reference proteome</keyword>
<dbReference type="Gene3D" id="1.50.10.20">
    <property type="match status" value="2"/>
</dbReference>
<dbReference type="Proteomes" id="UP000008888">
    <property type="component" value="Chromosome"/>
</dbReference>
<accession>F9ZVR2</accession>
<dbReference type="InterPro" id="IPR008930">
    <property type="entry name" value="Terpenoid_cyclase/PrenylTrfase"/>
</dbReference>
<dbReference type="InterPro" id="IPR013783">
    <property type="entry name" value="Ig-like_fold"/>
</dbReference>
<dbReference type="STRING" id="857087.Metme_1106"/>
<evidence type="ECO:0000313" key="3">
    <source>
        <dbReference type="EMBL" id="AEF99540.1"/>
    </source>
</evidence>
<dbReference type="KEGG" id="mmt:Metme_1106"/>
<feature type="signal peptide" evidence="2">
    <location>
        <begin position="1"/>
        <end position="21"/>
    </location>
</feature>
<name>F9ZVR2_METMM</name>
<feature type="chain" id="PRO_5003392736" evidence="2">
    <location>
        <begin position="22"/>
        <end position="463"/>
    </location>
</feature>
<reference evidence="3 4" key="1">
    <citation type="journal article" date="2011" name="J. Bacteriol.">
        <title>Complete Genome Sequence of the Aerobic Marine Methanotroph Methylomonas methanica MC09.</title>
        <authorList>
            <person name="Boden R."/>
            <person name="Cunliffe M."/>
            <person name="Scanlan J."/>
            <person name="Moussard H."/>
            <person name="Kits K.D."/>
            <person name="Klotz M.G."/>
            <person name="Jetten M.S."/>
            <person name="Vuilleumier S."/>
            <person name="Han J."/>
            <person name="Peters L."/>
            <person name="Mikhailova N."/>
            <person name="Teshima H."/>
            <person name="Tapia R."/>
            <person name="Kyrpides N."/>
            <person name="Ivanova N."/>
            <person name="Pagani I."/>
            <person name="Cheng J.F."/>
            <person name="Goodwin L."/>
            <person name="Han C."/>
            <person name="Hauser L."/>
            <person name="Land M.L."/>
            <person name="Lapidus A."/>
            <person name="Lucas S."/>
            <person name="Pitluck S."/>
            <person name="Woyke T."/>
            <person name="Stein L."/>
            <person name="Murrell J.C."/>
        </authorList>
    </citation>
    <scope>NUCLEOTIDE SEQUENCE [LARGE SCALE GENOMIC DNA]</scope>
    <source>
        <strain evidence="3 4">MC09</strain>
    </source>
</reference>
<dbReference type="OrthoDB" id="9178596at2"/>
<evidence type="ECO:0000256" key="1">
    <source>
        <dbReference type="SAM" id="Phobius"/>
    </source>
</evidence>
<dbReference type="RefSeq" id="WP_013817805.1">
    <property type="nucleotide sequence ID" value="NC_015572.1"/>
</dbReference>
<dbReference type="AlphaFoldDB" id="F9ZVR2"/>
<protein>
    <submittedName>
        <fullName evidence="3">Ig family protein</fullName>
    </submittedName>
</protein>
<evidence type="ECO:0000313" key="4">
    <source>
        <dbReference type="Proteomes" id="UP000008888"/>
    </source>
</evidence>
<dbReference type="eggNOG" id="COG1657">
    <property type="taxonomic scope" value="Bacteria"/>
</dbReference>
<dbReference type="GO" id="GO:0005509">
    <property type="term" value="F:calcium ion binding"/>
    <property type="evidence" value="ECO:0007669"/>
    <property type="project" value="InterPro"/>
</dbReference>
<keyword evidence="1" id="KW-1133">Transmembrane helix</keyword>
<proteinExistence type="predicted"/>
<organism evidence="3 4">
    <name type="scientific">Methylomonas methanica (strain DSM 25384 / MC09)</name>
    <dbReference type="NCBI Taxonomy" id="857087"/>
    <lineage>
        <taxon>Bacteria</taxon>
        <taxon>Pseudomonadati</taxon>
        <taxon>Pseudomonadota</taxon>
        <taxon>Gammaproteobacteria</taxon>
        <taxon>Methylococcales</taxon>
        <taxon>Methylococcaceae</taxon>
        <taxon>Methylomonas</taxon>
    </lineage>
</organism>